<dbReference type="OrthoDB" id="3495297at2"/>
<gene>
    <name evidence="1" type="ORF">FNH06_20135</name>
</gene>
<dbReference type="AlphaFoldDB" id="A0A558A874"/>
<dbReference type="RefSeq" id="WP_144641100.1">
    <property type="nucleotide sequence ID" value="NZ_BNAX01000001.1"/>
</dbReference>
<evidence type="ECO:0000313" key="1">
    <source>
        <dbReference type="EMBL" id="TVT20459.1"/>
    </source>
</evidence>
<name>A0A558A874_9PSEU</name>
<reference evidence="1 2" key="1">
    <citation type="submission" date="2019-07" db="EMBL/GenBank/DDBJ databases">
        <title>New species of Amycolatopsis and Streptomyces.</title>
        <authorList>
            <person name="Duangmal K."/>
            <person name="Teo W.F.A."/>
            <person name="Lipun K."/>
        </authorList>
    </citation>
    <scope>NUCLEOTIDE SEQUENCE [LARGE SCALE GENOMIC DNA]</scope>
    <source>
        <strain evidence="1 2">JCM 30562</strain>
    </source>
</reference>
<proteinExistence type="predicted"/>
<protein>
    <submittedName>
        <fullName evidence="1">Uncharacterized protein</fullName>
    </submittedName>
</protein>
<organism evidence="1 2">
    <name type="scientific">Amycolatopsis acidiphila</name>
    <dbReference type="NCBI Taxonomy" id="715473"/>
    <lineage>
        <taxon>Bacteria</taxon>
        <taxon>Bacillati</taxon>
        <taxon>Actinomycetota</taxon>
        <taxon>Actinomycetes</taxon>
        <taxon>Pseudonocardiales</taxon>
        <taxon>Pseudonocardiaceae</taxon>
        <taxon>Amycolatopsis</taxon>
    </lineage>
</organism>
<sequence>MLWHPRAGTVVNSQQDDTQCWASLLPNGNPDARSDLAAEFLIGERAWDGSAQVPGSAPVVVRYGLPDGRIRTELTITQDTVTRSVQGTSALTEQIPLVLRPDDRVAFADGTPVSYNANAAATATGLTIRRGGTTIAISWGSPLAATVTATTVTFLRDAARRLHVLRIPHGGTLTTSIRLR</sequence>
<accession>A0A558A874</accession>
<evidence type="ECO:0000313" key="2">
    <source>
        <dbReference type="Proteomes" id="UP000318578"/>
    </source>
</evidence>
<keyword evidence="2" id="KW-1185">Reference proteome</keyword>
<dbReference type="EMBL" id="VJZA01000035">
    <property type="protein sequence ID" value="TVT20459.1"/>
    <property type="molecule type" value="Genomic_DNA"/>
</dbReference>
<dbReference type="Proteomes" id="UP000318578">
    <property type="component" value="Unassembled WGS sequence"/>
</dbReference>
<comment type="caution">
    <text evidence="1">The sequence shown here is derived from an EMBL/GenBank/DDBJ whole genome shotgun (WGS) entry which is preliminary data.</text>
</comment>